<protein>
    <submittedName>
        <fullName evidence="2">Uncharacterized protein</fullName>
    </submittedName>
</protein>
<accession>A0A078AJ86</accession>
<feature type="compositionally biased region" description="Polar residues" evidence="1">
    <location>
        <begin position="428"/>
        <end position="447"/>
    </location>
</feature>
<dbReference type="Proteomes" id="UP000039865">
    <property type="component" value="Unassembled WGS sequence"/>
</dbReference>
<feature type="compositionally biased region" description="Low complexity" evidence="1">
    <location>
        <begin position="127"/>
        <end position="141"/>
    </location>
</feature>
<name>A0A078AJ86_STYLE</name>
<evidence type="ECO:0000313" key="2">
    <source>
        <dbReference type="EMBL" id="CDW81966.1"/>
    </source>
</evidence>
<evidence type="ECO:0000313" key="3">
    <source>
        <dbReference type="Proteomes" id="UP000039865"/>
    </source>
</evidence>
<sequence length="576" mass="66681">MKTQAVDQRRQSMTYLSNALSQITQEEKKKSMKQRLTQLQKNRIALNYIRARESAEDINLKSYRDSDGSDEKVTKQAEKKSIINMMTHITDYISNKNIEDPVRSSTFIRKPVNDGLFMYGVNPYASNQSVQQRRQSRVSNSPFDVKQNDNGNYVRLQTQQSFYSSTLLKSSRSRQNSTQLGGLRKTSYDGGQQFQDNQSNFGGSMTLDESLVEQNLLKQMILDNSQYDQQHNRSVQALYPKNIDKTYYSICQDLQVIDEKPAHSKIIDPLQQNSMYSNLRNSQQSRSKSHTAIHQSRLDRIKIKCQFALQEQSDLLYKKVQDKIVDEIQDAIEINNNGILGQSKLANEMSANNIRKLKNSRLKQQIKIIKERESQEFKGIKSLPNDDFLREEIEYENEYGNKDQRSASLLDLERIQKQKALDYHTSENPKGGQNKNNLNENTEASSENSKNNFLKQFLFLQHTKAGRNSKLQSRLLKRTSQMSDELNNASLLLPKYKIKGNIKHAFEQQLRTSTGVGGVKEEQLARQADRTIERIDEFEKANTINKISVKEISEKYKDFNLRRNLRLKNKIKLEGL</sequence>
<feature type="region of interest" description="Disordered" evidence="1">
    <location>
        <begin position="165"/>
        <end position="190"/>
    </location>
</feature>
<gene>
    <name evidence="2" type="primary">Contig13565.g14474</name>
    <name evidence="2" type="ORF">STYLEM_10990</name>
</gene>
<feature type="region of interest" description="Disordered" evidence="1">
    <location>
        <begin position="421"/>
        <end position="447"/>
    </location>
</feature>
<feature type="compositionally biased region" description="Polar residues" evidence="1">
    <location>
        <begin position="165"/>
        <end position="180"/>
    </location>
</feature>
<dbReference type="InParanoid" id="A0A078AJ86"/>
<feature type="region of interest" description="Disordered" evidence="1">
    <location>
        <begin position="127"/>
        <end position="149"/>
    </location>
</feature>
<evidence type="ECO:0000256" key="1">
    <source>
        <dbReference type="SAM" id="MobiDB-lite"/>
    </source>
</evidence>
<organism evidence="2 3">
    <name type="scientific">Stylonychia lemnae</name>
    <name type="common">Ciliate</name>
    <dbReference type="NCBI Taxonomy" id="5949"/>
    <lineage>
        <taxon>Eukaryota</taxon>
        <taxon>Sar</taxon>
        <taxon>Alveolata</taxon>
        <taxon>Ciliophora</taxon>
        <taxon>Intramacronucleata</taxon>
        <taxon>Spirotrichea</taxon>
        <taxon>Stichotrichia</taxon>
        <taxon>Sporadotrichida</taxon>
        <taxon>Oxytrichidae</taxon>
        <taxon>Stylonychinae</taxon>
        <taxon>Stylonychia</taxon>
    </lineage>
</organism>
<reference evidence="2 3" key="1">
    <citation type="submission" date="2014-06" db="EMBL/GenBank/DDBJ databases">
        <authorList>
            <person name="Swart Estienne"/>
        </authorList>
    </citation>
    <scope>NUCLEOTIDE SEQUENCE [LARGE SCALE GENOMIC DNA]</scope>
    <source>
        <strain evidence="2 3">130c</strain>
    </source>
</reference>
<dbReference type="EMBL" id="CCKQ01010452">
    <property type="protein sequence ID" value="CDW81966.1"/>
    <property type="molecule type" value="Genomic_DNA"/>
</dbReference>
<proteinExistence type="predicted"/>
<dbReference type="AlphaFoldDB" id="A0A078AJ86"/>
<keyword evidence="3" id="KW-1185">Reference proteome</keyword>